<dbReference type="InterPro" id="IPR027417">
    <property type="entry name" value="P-loop_NTPase"/>
</dbReference>
<dbReference type="Gene3D" id="3.40.50.300">
    <property type="entry name" value="P-loop containing nucleotide triphosphate hydrolases"/>
    <property type="match status" value="1"/>
</dbReference>
<evidence type="ECO:0000256" key="3">
    <source>
        <dbReference type="ARBA" id="ARBA00022741"/>
    </source>
</evidence>
<dbReference type="InterPro" id="IPR003439">
    <property type="entry name" value="ABC_transporter-like_ATP-bd"/>
</dbReference>
<gene>
    <name evidence="6" type="ORF">GCM10022279_26990</name>
</gene>
<dbReference type="EMBL" id="BAABBP010000029">
    <property type="protein sequence ID" value="GAA4001662.1"/>
    <property type="molecule type" value="Genomic_DNA"/>
</dbReference>
<dbReference type="SMART" id="SM00382">
    <property type="entry name" value="AAA"/>
    <property type="match status" value="1"/>
</dbReference>
<dbReference type="PROSITE" id="PS50893">
    <property type="entry name" value="ABC_TRANSPORTER_2"/>
    <property type="match status" value="1"/>
</dbReference>
<dbReference type="InterPro" id="IPR003593">
    <property type="entry name" value="AAA+_ATPase"/>
</dbReference>
<organism evidence="6 7">
    <name type="scientific">Comamonas faecalis</name>
    <dbReference type="NCBI Taxonomy" id="1387849"/>
    <lineage>
        <taxon>Bacteria</taxon>
        <taxon>Pseudomonadati</taxon>
        <taxon>Pseudomonadota</taxon>
        <taxon>Betaproteobacteria</taxon>
        <taxon>Burkholderiales</taxon>
        <taxon>Comamonadaceae</taxon>
        <taxon>Comamonas</taxon>
    </lineage>
</organism>
<dbReference type="PANTHER" id="PTHR42939">
    <property type="entry name" value="ABC TRANSPORTER ATP-BINDING PROTEIN ALBC-RELATED"/>
    <property type="match status" value="1"/>
</dbReference>
<evidence type="ECO:0000313" key="7">
    <source>
        <dbReference type="Proteomes" id="UP001501627"/>
    </source>
</evidence>
<reference evidence="7" key="1">
    <citation type="journal article" date="2019" name="Int. J. Syst. Evol. Microbiol.">
        <title>The Global Catalogue of Microorganisms (GCM) 10K type strain sequencing project: providing services to taxonomists for standard genome sequencing and annotation.</title>
        <authorList>
            <consortium name="The Broad Institute Genomics Platform"/>
            <consortium name="The Broad Institute Genome Sequencing Center for Infectious Disease"/>
            <person name="Wu L."/>
            <person name="Ma J."/>
        </authorList>
    </citation>
    <scope>NUCLEOTIDE SEQUENCE [LARGE SCALE GENOMIC DNA]</scope>
    <source>
        <strain evidence="7">JCM 17561</strain>
    </source>
</reference>
<feature type="domain" description="ABC transporter" evidence="5">
    <location>
        <begin position="4"/>
        <end position="205"/>
    </location>
</feature>
<keyword evidence="2" id="KW-0472">Membrane</keyword>
<keyword evidence="1" id="KW-0813">Transport</keyword>
<evidence type="ECO:0000256" key="1">
    <source>
        <dbReference type="ARBA" id="ARBA00022448"/>
    </source>
</evidence>
<name>A0ABP7RSW6_9BURK</name>
<accession>A0ABP7RSW6</accession>
<dbReference type="Proteomes" id="UP001501627">
    <property type="component" value="Unassembled WGS sequence"/>
</dbReference>
<dbReference type="PANTHER" id="PTHR42939:SF1">
    <property type="entry name" value="ABC TRANSPORTER ATP-BINDING PROTEIN ALBC-RELATED"/>
    <property type="match status" value="1"/>
</dbReference>
<evidence type="ECO:0000256" key="4">
    <source>
        <dbReference type="ARBA" id="ARBA00022840"/>
    </source>
</evidence>
<keyword evidence="4" id="KW-0067">ATP-binding</keyword>
<keyword evidence="2" id="KW-1003">Cell membrane</keyword>
<evidence type="ECO:0000256" key="2">
    <source>
        <dbReference type="ARBA" id="ARBA00022475"/>
    </source>
</evidence>
<dbReference type="Pfam" id="PF00005">
    <property type="entry name" value="ABC_tran"/>
    <property type="match status" value="1"/>
</dbReference>
<keyword evidence="7" id="KW-1185">Reference proteome</keyword>
<evidence type="ECO:0000259" key="5">
    <source>
        <dbReference type="PROSITE" id="PS50893"/>
    </source>
</evidence>
<dbReference type="InterPro" id="IPR051782">
    <property type="entry name" value="ABC_Transporter_VariousFunc"/>
</dbReference>
<dbReference type="SUPFAM" id="SSF52540">
    <property type="entry name" value="P-loop containing nucleoside triphosphate hydrolases"/>
    <property type="match status" value="1"/>
</dbReference>
<protein>
    <recommendedName>
        <fullName evidence="5">ABC transporter domain-containing protein</fullName>
    </recommendedName>
</protein>
<comment type="caution">
    <text evidence="6">The sequence shown here is derived from an EMBL/GenBank/DDBJ whole genome shotgun (WGS) entry which is preliminary data.</text>
</comment>
<evidence type="ECO:0000313" key="6">
    <source>
        <dbReference type="EMBL" id="GAA4001662.1"/>
    </source>
</evidence>
<proteinExistence type="predicted"/>
<keyword evidence="3" id="KW-0547">Nucleotide-binding</keyword>
<sequence>MGAVQLRGVSLGFGGVVLLRDWSADFPPGLTLLVGDDGAGKTSVLRLLAGQLAPQAGSVRWQGAEMAQAPAALRAQVFWRDTREDWPEITPLQWGAQCAGQHAGWSEPQWQAHLQGFGLVEHQDKEMFRLSTGSRRKALLAAALASGAALTLIDEPQAALDKASVRYLAQALAASAQLQSQRIVVVAHYDQWTGVPWGQQLVLPGAE</sequence>